<proteinExistence type="predicted"/>
<gene>
    <name evidence="2" type="primary">104</name>
    <name evidence="2" type="ORF">PBI_HYPERION_104</name>
</gene>
<sequence length="231" mass="23915">MNETVSTPIPEALIDAISAAWRDRDATLATRARVIRRAIDAGFTVKSITAQMADAARVNPEITAVSSTVYGFAAAAAGVLIELDMPSSAATSEQLATLVRAAAHVKVSAFKSGVKSTLAPLGDDVSAADKLEAVCGMAAIALTTVRADRVKTPREARPNMGTGDTDAADVPNDEDRHPATGKPDAAETLAALRRATKYLTQGGTVDPIMASAINDFTKAAAMASRRTHVAA</sequence>
<keyword evidence="3" id="KW-1185">Reference proteome</keyword>
<feature type="region of interest" description="Disordered" evidence="1">
    <location>
        <begin position="152"/>
        <end position="184"/>
    </location>
</feature>
<organism evidence="2 3">
    <name type="scientific">Microbacterium phage Hyperion</name>
    <dbReference type="NCBI Taxonomy" id="2182354"/>
    <lineage>
        <taxon>Viruses</taxon>
        <taxon>Duplodnaviria</taxon>
        <taxon>Heunggongvirae</taxon>
        <taxon>Uroviricota</taxon>
        <taxon>Caudoviricetes</taxon>
        <taxon>Squashvirus</taxon>
        <taxon>Squashvirus hyperion</taxon>
    </lineage>
</organism>
<dbReference type="GeneID" id="54992162"/>
<evidence type="ECO:0000313" key="3">
    <source>
        <dbReference type="Proteomes" id="UP000246630"/>
    </source>
</evidence>
<reference evidence="2 3" key="1">
    <citation type="submission" date="2018-03" db="EMBL/GenBank/DDBJ databases">
        <authorList>
            <person name="Stanton A.-C.J."/>
            <person name="Garlena R.A."/>
            <person name="Russell D.A."/>
            <person name="Pope W.H."/>
            <person name="Jacobs-Sera D."/>
            <person name="Hatfull G.F."/>
        </authorList>
    </citation>
    <scope>NUCLEOTIDE SEQUENCE [LARGE SCALE GENOMIC DNA]</scope>
</reference>
<accession>A0A2U8UIX4</accession>
<dbReference type="EMBL" id="MH153803">
    <property type="protein sequence ID" value="AWN03619.1"/>
    <property type="molecule type" value="Genomic_DNA"/>
</dbReference>
<dbReference type="KEGG" id="vg:54992162"/>
<protein>
    <submittedName>
        <fullName evidence="2">Uncharacterized protein</fullName>
    </submittedName>
</protein>
<evidence type="ECO:0000256" key="1">
    <source>
        <dbReference type="SAM" id="MobiDB-lite"/>
    </source>
</evidence>
<name>A0A2U8UIX4_9CAUD</name>
<evidence type="ECO:0000313" key="2">
    <source>
        <dbReference type="EMBL" id="AWN03619.1"/>
    </source>
</evidence>
<dbReference type="RefSeq" id="YP_009801646.1">
    <property type="nucleotide sequence ID" value="NC_047973.1"/>
</dbReference>
<dbReference type="Proteomes" id="UP000246630">
    <property type="component" value="Segment"/>
</dbReference>